<feature type="transmembrane region" description="Helical" evidence="8">
    <location>
        <begin position="382"/>
        <end position="403"/>
    </location>
</feature>
<dbReference type="CDD" id="cd10322">
    <property type="entry name" value="SLC5sbd"/>
    <property type="match status" value="1"/>
</dbReference>
<protein>
    <submittedName>
        <fullName evidence="9">Solute:Na+ symporter, SSS family</fullName>
    </submittedName>
</protein>
<evidence type="ECO:0000256" key="5">
    <source>
        <dbReference type="ARBA" id="ARBA00022989"/>
    </source>
</evidence>
<feature type="transmembrane region" description="Helical" evidence="8">
    <location>
        <begin position="263"/>
        <end position="288"/>
    </location>
</feature>
<feature type="transmembrane region" description="Helical" evidence="8">
    <location>
        <begin position="43"/>
        <end position="63"/>
    </location>
</feature>
<evidence type="ECO:0000256" key="8">
    <source>
        <dbReference type="SAM" id="Phobius"/>
    </source>
</evidence>
<feature type="transmembrane region" description="Helical" evidence="8">
    <location>
        <begin position="434"/>
        <end position="455"/>
    </location>
</feature>
<feature type="transmembrane region" description="Helical" evidence="8">
    <location>
        <begin position="75"/>
        <end position="95"/>
    </location>
</feature>
<evidence type="ECO:0000256" key="6">
    <source>
        <dbReference type="ARBA" id="ARBA00023136"/>
    </source>
</evidence>
<dbReference type="PANTHER" id="PTHR48086:SF7">
    <property type="entry name" value="SODIUM-SOLUTE SYMPORTER-RELATED"/>
    <property type="match status" value="1"/>
</dbReference>
<feature type="transmembrane region" description="Helical" evidence="8">
    <location>
        <begin position="185"/>
        <end position="209"/>
    </location>
</feature>
<dbReference type="Gene3D" id="1.20.1730.10">
    <property type="entry name" value="Sodium/glucose cotransporter"/>
    <property type="match status" value="1"/>
</dbReference>
<keyword evidence="10" id="KW-1185">Reference proteome</keyword>
<proteinExistence type="inferred from homology"/>
<sequence length="480" mass="50304">MSIQLFIVIAYIVLLFAISVYAKKKASSGSTDFLFASRKLNTALVAVNIAGLAVGAASTIGVAENAFQVGIAAGWYNAAWAAGAAVMGLVAASKYRDLNCTTVPELFERYYDEKGRIISVIGLITIQVVITSLQYLAGGAILSSLLPEVFTFKSGMITSAVVFIGITLIGGLWSSGLSNIVSVALIYLGVLVGTAMTITQQGGLAVIAAKLPAGTDWFGPVGGLGLATIAGWFVVMITQTITAQGPVQIACGAESAAAARRGFLWGALLIFPIGFMCALMGLAAKVAYPTVQATMALPKIIMSLGPVIAGVTLAALWAADVSTACTLLLGAGTLFAQDIYKRFINPSVDDRTYLLINRLTILGIGGVTLWMAFNAVGILKTLLIGLSLTTAFTLVFLCTIFMPGLCRRSSAFYTTLAGMAALLAWQIIPGIRIFAHPIYLEWLVCVMTFLTVAVIDKQKIAHGGGEPVVGAEIRVNDIHG</sequence>
<keyword evidence="4 8" id="KW-0812">Transmembrane</keyword>
<dbReference type="Pfam" id="PF00474">
    <property type="entry name" value="SSF"/>
    <property type="match status" value="1"/>
</dbReference>
<reference evidence="10" key="1">
    <citation type="submission" date="2016-10" db="EMBL/GenBank/DDBJ databases">
        <authorList>
            <person name="Varghese N."/>
            <person name="Submissions S."/>
        </authorList>
    </citation>
    <scope>NUCLEOTIDE SEQUENCE [LARGE SCALE GENOMIC DNA]</scope>
    <source>
        <strain evidence="10">DSM 23256</strain>
    </source>
</reference>
<dbReference type="PANTHER" id="PTHR48086">
    <property type="entry name" value="SODIUM/PROLINE SYMPORTER-RELATED"/>
    <property type="match status" value="1"/>
</dbReference>
<keyword evidence="6 8" id="KW-0472">Membrane</keyword>
<accession>A0A1G7NMT4</accession>
<dbReference type="InterPro" id="IPR050277">
    <property type="entry name" value="Sodium:Solute_Symporter"/>
</dbReference>
<feature type="transmembrane region" description="Helical" evidence="8">
    <location>
        <begin position="116"/>
        <end position="136"/>
    </location>
</feature>
<keyword evidence="5 8" id="KW-1133">Transmembrane helix</keyword>
<dbReference type="GO" id="GO:0022857">
    <property type="term" value="F:transmembrane transporter activity"/>
    <property type="evidence" value="ECO:0007669"/>
    <property type="project" value="InterPro"/>
</dbReference>
<evidence type="ECO:0000256" key="2">
    <source>
        <dbReference type="ARBA" id="ARBA00006434"/>
    </source>
</evidence>
<dbReference type="OrthoDB" id="1263at2"/>
<gene>
    <name evidence="9" type="ORF">SAMN05660235_02636</name>
</gene>
<feature type="transmembrane region" description="Helical" evidence="8">
    <location>
        <begin position="156"/>
        <end position="173"/>
    </location>
</feature>
<evidence type="ECO:0000256" key="4">
    <source>
        <dbReference type="ARBA" id="ARBA00022692"/>
    </source>
</evidence>
<evidence type="ECO:0000313" key="10">
    <source>
        <dbReference type="Proteomes" id="UP000243333"/>
    </source>
</evidence>
<evidence type="ECO:0000256" key="3">
    <source>
        <dbReference type="ARBA" id="ARBA00022448"/>
    </source>
</evidence>
<dbReference type="EMBL" id="FNBU01000026">
    <property type="protein sequence ID" value="SDF75251.1"/>
    <property type="molecule type" value="Genomic_DNA"/>
</dbReference>
<dbReference type="InterPro" id="IPR001734">
    <property type="entry name" value="Na/solute_symporter"/>
</dbReference>
<evidence type="ECO:0000256" key="1">
    <source>
        <dbReference type="ARBA" id="ARBA00004141"/>
    </source>
</evidence>
<feature type="transmembrane region" description="Helical" evidence="8">
    <location>
        <begin position="308"/>
        <end position="335"/>
    </location>
</feature>
<keyword evidence="3" id="KW-0813">Transport</keyword>
<dbReference type="InterPro" id="IPR038377">
    <property type="entry name" value="Na/Glc_symporter_sf"/>
</dbReference>
<organism evidence="9 10">
    <name type="scientific">Sporolituus thermophilus DSM 23256</name>
    <dbReference type="NCBI Taxonomy" id="1123285"/>
    <lineage>
        <taxon>Bacteria</taxon>
        <taxon>Bacillati</taxon>
        <taxon>Bacillota</taxon>
        <taxon>Negativicutes</taxon>
        <taxon>Selenomonadales</taxon>
        <taxon>Sporomusaceae</taxon>
        <taxon>Sporolituus</taxon>
    </lineage>
</organism>
<feature type="transmembrane region" description="Helical" evidence="8">
    <location>
        <begin position="355"/>
        <end position="376"/>
    </location>
</feature>
<name>A0A1G7NMT4_9FIRM</name>
<dbReference type="RefSeq" id="WP_093691601.1">
    <property type="nucleotide sequence ID" value="NZ_FNBU01000026.1"/>
</dbReference>
<dbReference type="AlphaFoldDB" id="A0A1G7NMT4"/>
<evidence type="ECO:0000313" key="9">
    <source>
        <dbReference type="EMBL" id="SDF75251.1"/>
    </source>
</evidence>
<comment type="similarity">
    <text evidence="2 7">Belongs to the sodium:solute symporter (SSF) (TC 2.A.21) family.</text>
</comment>
<dbReference type="Proteomes" id="UP000243333">
    <property type="component" value="Unassembled WGS sequence"/>
</dbReference>
<feature type="transmembrane region" description="Helical" evidence="8">
    <location>
        <begin position="410"/>
        <end position="428"/>
    </location>
</feature>
<comment type="subcellular location">
    <subcellularLocation>
        <location evidence="1">Membrane</location>
        <topology evidence="1">Multi-pass membrane protein</topology>
    </subcellularLocation>
</comment>
<dbReference type="PROSITE" id="PS50283">
    <property type="entry name" value="NA_SOLUT_SYMP_3"/>
    <property type="match status" value="1"/>
</dbReference>
<feature type="transmembrane region" description="Helical" evidence="8">
    <location>
        <begin position="6"/>
        <end position="22"/>
    </location>
</feature>
<feature type="transmembrane region" description="Helical" evidence="8">
    <location>
        <begin position="221"/>
        <end position="242"/>
    </location>
</feature>
<evidence type="ECO:0000256" key="7">
    <source>
        <dbReference type="RuleBase" id="RU362091"/>
    </source>
</evidence>
<dbReference type="STRING" id="1123285.SAMN05660235_02636"/>
<dbReference type="GO" id="GO:0005886">
    <property type="term" value="C:plasma membrane"/>
    <property type="evidence" value="ECO:0007669"/>
    <property type="project" value="TreeGrafter"/>
</dbReference>